<dbReference type="GO" id="GO:0005524">
    <property type="term" value="F:ATP binding"/>
    <property type="evidence" value="ECO:0007669"/>
    <property type="project" value="UniProtKB-KW"/>
</dbReference>
<sequence length="660" mass="72840">MNNVKHINILDANDKELIRISKKGVLSLNLEEMHVIQDYYCKKGRNPTDVELETLAQTWSEHCVHKTFKGLIEYKDKSRTKIIDNLLKETVIKVTKKLNKKWCISVFKDNAGIIEFDKDNAIAFKIETHNHPSALEPYGGAGTGIGGVIRDILGVGLGAKPIMNTDIFCFGLPDFPYKKLPEGVLHPKRICKGVVAGVRDYGNRMGIPTANGAVIFDEGYAYNPLVYCGTIGIMPRDKCFKEAKPGDLIVAIGGRTGRDGIHGATFSSTELAKDTEVSAVQIGNPIMEKKVTDVVLRARDKNLYNAITDCGAGGFSSAVGEMGQDIGACVYLERIPLKYAGLAPWEIWISEAQERMVLAVPPEKLNKIMKIFKSEDVEATVLGEFTNDKKLLLLYNGETVGKMEMEFLHRGVPRFKRKAEWSRHRFPEPDFKQPGDLTSCLKKILAHPTVASKEWIIRQYDHEVQSGTVLKPLQGVNNDGPGDATVIKPLFRSRKGIVVSNGINPRYGRVDPYWMAASAIDEALRNNICAGGNLNRCALLDNFCWGSPEKEEQLAGLVRAALSCYDIAKVYGTPFISGKDSLNNEYLDYAKGVKISIPPTLLISAISVIPDIGKTISMDLKSPGNLIYILGETFDELGGSAYYAIRGYIGNNVPKVNPHK</sequence>
<feature type="non-terminal residue" evidence="12">
    <location>
        <position position="660"/>
    </location>
</feature>
<dbReference type="InterPro" id="IPR016188">
    <property type="entry name" value="PurM-like_N"/>
</dbReference>
<evidence type="ECO:0000256" key="1">
    <source>
        <dbReference type="ARBA" id="ARBA00022490"/>
    </source>
</evidence>
<dbReference type="InterPro" id="IPR010918">
    <property type="entry name" value="PurM-like_C_dom"/>
</dbReference>
<evidence type="ECO:0000259" key="10">
    <source>
        <dbReference type="Pfam" id="PF02769"/>
    </source>
</evidence>
<dbReference type="Pfam" id="PF02769">
    <property type="entry name" value="AIRS_C"/>
    <property type="match status" value="1"/>
</dbReference>
<keyword evidence="1" id="KW-0963">Cytoplasm</keyword>
<dbReference type="PANTHER" id="PTHR43555:SF1">
    <property type="entry name" value="PHOSPHORIBOSYLFORMYLGLYCINAMIDINE SYNTHASE SUBUNIT PURL"/>
    <property type="match status" value="1"/>
</dbReference>
<dbReference type="Pfam" id="PF00586">
    <property type="entry name" value="AIRS"/>
    <property type="match status" value="2"/>
</dbReference>
<keyword evidence="7" id="KW-0460">Magnesium</keyword>
<dbReference type="GO" id="GO:0006189">
    <property type="term" value="P:'de novo' IMP biosynthetic process"/>
    <property type="evidence" value="ECO:0007669"/>
    <property type="project" value="InterPro"/>
</dbReference>
<keyword evidence="6" id="KW-0067">ATP-binding</keyword>
<dbReference type="InterPro" id="IPR010074">
    <property type="entry name" value="PRibForGlyAmidine_synth_PurL"/>
</dbReference>
<keyword evidence="5" id="KW-0658">Purine biosynthesis</keyword>
<dbReference type="Gene3D" id="1.10.8.750">
    <property type="entry name" value="Phosphoribosylformylglycinamidine synthase, linker domain"/>
    <property type="match status" value="1"/>
</dbReference>
<proteinExistence type="inferred from homology"/>
<dbReference type="CDD" id="cd02203">
    <property type="entry name" value="PurL_repeat1"/>
    <property type="match status" value="1"/>
</dbReference>
<dbReference type="HAMAP" id="MF_00420">
    <property type="entry name" value="PurL_2"/>
    <property type="match status" value="1"/>
</dbReference>
<dbReference type="NCBIfam" id="TIGR01736">
    <property type="entry name" value="FGAM_synth_II"/>
    <property type="match status" value="1"/>
</dbReference>
<evidence type="ECO:0000259" key="9">
    <source>
        <dbReference type="Pfam" id="PF00586"/>
    </source>
</evidence>
<gene>
    <name evidence="12" type="primary">purL</name>
    <name evidence="12" type="ORF">COS91_06350</name>
</gene>
<protein>
    <recommendedName>
        <fullName evidence="8">Phosphoribosylformylglycinamidine synthase subunit PurL</fullName>
        <ecNumber evidence="8">6.3.5.3</ecNumber>
    </recommendedName>
</protein>
<evidence type="ECO:0000256" key="4">
    <source>
        <dbReference type="ARBA" id="ARBA00022741"/>
    </source>
</evidence>
<dbReference type="SUPFAM" id="SSF56042">
    <property type="entry name" value="PurM C-terminal domain-like"/>
    <property type="match status" value="1"/>
</dbReference>
<dbReference type="Gene3D" id="3.30.1330.10">
    <property type="entry name" value="PurM-like, N-terminal domain"/>
    <property type="match status" value="2"/>
</dbReference>
<dbReference type="AlphaFoldDB" id="A0A2M6ZFB8"/>
<dbReference type="SUPFAM" id="SSF55326">
    <property type="entry name" value="PurM N-terminal domain-like"/>
    <property type="match status" value="2"/>
</dbReference>
<keyword evidence="2" id="KW-0436">Ligase</keyword>
<evidence type="ECO:0000256" key="6">
    <source>
        <dbReference type="ARBA" id="ARBA00022840"/>
    </source>
</evidence>
<dbReference type="CDD" id="cd02204">
    <property type="entry name" value="PurL_repeat2"/>
    <property type="match status" value="1"/>
</dbReference>
<dbReference type="InterPro" id="IPR036921">
    <property type="entry name" value="PurM-like_N_sf"/>
</dbReference>
<dbReference type="Pfam" id="PF18072">
    <property type="entry name" value="FGAR-AT_linker"/>
    <property type="match status" value="1"/>
</dbReference>
<name>A0A2M6ZFB8_9BACT</name>
<evidence type="ECO:0000256" key="2">
    <source>
        <dbReference type="ARBA" id="ARBA00022598"/>
    </source>
</evidence>
<organism evidence="12 13">
    <name type="scientific">Candidatus Desantisbacteria bacterium CG07_land_8_20_14_0_80_39_15</name>
    <dbReference type="NCBI Taxonomy" id="1974549"/>
    <lineage>
        <taxon>Bacteria</taxon>
        <taxon>Candidatus Desantisiibacteriota</taxon>
    </lineage>
</organism>
<dbReference type="GO" id="GO:0004642">
    <property type="term" value="F:phosphoribosylformylglycinamidine synthase activity"/>
    <property type="evidence" value="ECO:0007669"/>
    <property type="project" value="UniProtKB-UniRule"/>
</dbReference>
<dbReference type="EC" id="6.3.5.3" evidence="8"/>
<feature type="domain" description="PurM-like N-terminal" evidence="9">
    <location>
        <begin position="483"/>
        <end position="582"/>
    </location>
</feature>
<evidence type="ECO:0000256" key="8">
    <source>
        <dbReference type="NCBIfam" id="TIGR01736"/>
    </source>
</evidence>
<dbReference type="PANTHER" id="PTHR43555">
    <property type="entry name" value="PHOSPHORIBOSYLFORMYLGLYCINAMIDINE SYNTHASE SUBUNIT PURL"/>
    <property type="match status" value="1"/>
</dbReference>
<evidence type="ECO:0000259" key="11">
    <source>
        <dbReference type="Pfam" id="PF18072"/>
    </source>
</evidence>
<evidence type="ECO:0000313" key="13">
    <source>
        <dbReference type="Proteomes" id="UP000229227"/>
    </source>
</evidence>
<feature type="domain" description="PurM-like C-terminal" evidence="10">
    <location>
        <begin position="244"/>
        <end position="391"/>
    </location>
</feature>
<dbReference type="InterPro" id="IPR036676">
    <property type="entry name" value="PurM-like_C_sf"/>
</dbReference>
<feature type="domain" description="PurM-like N-terminal" evidence="9">
    <location>
        <begin position="109"/>
        <end position="234"/>
    </location>
</feature>
<keyword evidence="4" id="KW-0547">Nucleotide-binding</keyword>
<comment type="caution">
    <text evidence="12">The sequence shown here is derived from an EMBL/GenBank/DDBJ whole genome shotgun (WGS) entry which is preliminary data.</text>
</comment>
<dbReference type="GO" id="GO:0046872">
    <property type="term" value="F:metal ion binding"/>
    <property type="evidence" value="ECO:0007669"/>
    <property type="project" value="UniProtKB-KW"/>
</dbReference>
<evidence type="ECO:0000313" key="12">
    <source>
        <dbReference type="EMBL" id="PIU51093.1"/>
    </source>
</evidence>
<evidence type="ECO:0000256" key="7">
    <source>
        <dbReference type="ARBA" id="ARBA00022842"/>
    </source>
</evidence>
<feature type="domain" description="Phosphoribosylformylglycinamidine synthase linker" evidence="11">
    <location>
        <begin position="19"/>
        <end position="66"/>
    </location>
</feature>
<dbReference type="EMBL" id="PEWN01000103">
    <property type="protein sequence ID" value="PIU51093.1"/>
    <property type="molecule type" value="Genomic_DNA"/>
</dbReference>
<reference evidence="13" key="1">
    <citation type="submission" date="2017-09" db="EMBL/GenBank/DDBJ databases">
        <title>Depth-based differentiation of microbial function through sediment-hosted aquifers and enrichment of novel symbionts in the deep terrestrial subsurface.</title>
        <authorList>
            <person name="Probst A.J."/>
            <person name="Ladd B."/>
            <person name="Jarett J.K."/>
            <person name="Geller-Mcgrath D.E."/>
            <person name="Sieber C.M.K."/>
            <person name="Emerson J.B."/>
            <person name="Anantharaman K."/>
            <person name="Thomas B.C."/>
            <person name="Malmstrom R."/>
            <person name="Stieglmeier M."/>
            <person name="Klingl A."/>
            <person name="Woyke T."/>
            <person name="Ryan C.M."/>
            <person name="Banfield J.F."/>
        </authorList>
    </citation>
    <scope>NUCLEOTIDE SEQUENCE [LARGE SCALE GENOMIC DNA]</scope>
</reference>
<accession>A0A2M6ZFB8</accession>
<evidence type="ECO:0000256" key="5">
    <source>
        <dbReference type="ARBA" id="ARBA00022755"/>
    </source>
</evidence>
<dbReference type="Proteomes" id="UP000229227">
    <property type="component" value="Unassembled WGS sequence"/>
</dbReference>
<dbReference type="Gene3D" id="3.90.650.10">
    <property type="entry name" value="PurM-like C-terminal domain"/>
    <property type="match status" value="1"/>
</dbReference>
<keyword evidence="3" id="KW-0479">Metal-binding</keyword>
<evidence type="ECO:0000256" key="3">
    <source>
        <dbReference type="ARBA" id="ARBA00022723"/>
    </source>
</evidence>
<dbReference type="InterPro" id="IPR041609">
    <property type="entry name" value="PurL_linker"/>
</dbReference>